<keyword evidence="2" id="KW-0090">Biological rhythms</keyword>
<dbReference type="InterPro" id="IPR010562">
    <property type="entry name" value="Haemolymph_juvenile_hormone-bd"/>
</dbReference>
<dbReference type="Proteomes" id="UP001516400">
    <property type="component" value="Unassembled WGS sequence"/>
</dbReference>
<accession>A0ABD2NU77</accession>
<evidence type="ECO:0000313" key="4">
    <source>
        <dbReference type="EMBL" id="KAL3282190.1"/>
    </source>
</evidence>
<keyword evidence="5" id="KW-1185">Reference proteome</keyword>
<dbReference type="InterPro" id="IPR038606">
    <property type="entry name" value="To_sf"/>
</dbReference>
<gene>
    <name evidence="4" type="ORF">HHI36_005384</name>
</gene>
<sequence>DYIKICKSNDPDLAACITESVNALRPQLKKGIPELEVPPLEPLYLDEIKLRNGPSTAKLDANITNIRVWGPSNFKILDVKPNLAKKKFAFKVAIPHIRFEGDYDIDMNILLLKYKGVGAINGNFTDYSFDCVMKGHIMKIDGKDYLKFDRMLLKLYLGKSSIHLENLFKEDPIIAKATAAVINDNTDIFIKEIKPTLEKSLADKFTDIANKLTLKFTYQELFP</sequence>
<evidence type="ECO:0000256" key="2">
    <source>
        <dbReference type="ARBA" id="ARBA00023108"/>
    </source>
</evidence>
<evidence type="ECO:0000256" key="3">
    <source>
        <dbReference type="ARBA" id="ARBA00060902"/>
    </source>
</evidence>
<name>A0ABD2NU77_9CUCU</name>
<organism evidence="4 5">
    <name type="scientific">Cryptolaemus montrouzieri</name>
    <dbReference type="NCBI Taxonomy" id="559131"/>
    <lineage>
        <taxon>Eukaryota</taxon>
        <taxon>Metazoa</taxon>
        <taxon>Ecdysozoa</taxon>
        <taxon>Arthropoda</taxon>
        <taxon>Hexapoda</taxon>
        <taxon>Insecta</taxon>
        <taxon>Pterygota</taxon>
        <taxon>Neoptera</taxon>
        <taxon>Endopterygota</taxon>
        <taxon>Coleoptera</taxon>
        <taxon>Polyphaga</taxon>
        <taxon>Cucujiformia</taxon>
        <taxon>Coccinelloidea</taxon>
        <taxon>Coccinellidae</taxon>
        <taxon>Scymninae</taxon>
        <taxon>Scymnini</taxon>
        <taxon>Cryptolaemus</taxon>
    </lineage>
</organism>
<dbReference type="PANTHER" id="PTHR11008">
    <property type="entry name" value="PROTEIN TAKEOUT-LIKE PROTEIN"/>
    <property type="match status" value="1"/>
</dbReference>
<dbReference type="EMBL" id="JABFTP020000144">
    <property type="protein sequence ID" value="KAL3282190.1"/>
    <property type="molecule type" value="Genomic_DNA"/>
</dbReference>
<evidence type="ECO:0000313" key="5">
    <source>
        <dbReference type="Proteomes" id="UP001516400"/>
    </source>
</evidence>
<comment type="similarity">
    <text evidence="3">Belongs to the TO family.</text>
</comment>
<dbReference type="SMART" id="SM00700">
    <property type="entry name" value="JHBP"/>
    <property type="match status" value="1"/>
</dbReference>
<dbReference type="Pfam" id="PF06585">
    <property type="entry name" value="JHBP"/>
    <property type="match status" value="1"/>
</dbReference>
<feature type="non-terminal residue" evidence="4">
    <location>
        <position position="1"/>
    </location>
</feature>
<evidence type="ECO:0000256" key="1">
    <source>
        <dbReference type="ARBA" id="ARBA00022729"/>
    </source>
</evidence>
<dbReference type="FunFam" id="3.15.10.30:FF:000001">
    <property type="entry name" value="Takeout-like protein 1"/>
    <property type="match status" value="1"/>
</dbReference>
<protein>
    <recommendedName>
        <fullName evidence="6">Circadian clock-controlled protein</fullName>
    </recommendedName>
</protein>
<comment type="caution">
    <text evidence="4">The sequence shown here is derived from an EMBL/GenBank/DDBJ whole genome shotgun (WGS) entry which is preliminary data.</text>
</comment>
<proteinExistence type="inferred from homology"/>
<dbReference type="Gene3D" id="3.15.10.30">
    <property type="entry name" value="Haemolymph juvenile hormone binding protein"/>
    <property type="match status" value="1"/>
</dbReference>
<dbReference type="GO" id="GO:0007623">
    <property type="term" value="P:circadian rhythm"/>
    <property type="evidence" value="ECO:0007669"/>
    <property type="project" value="UniProtKB-ARBA"/>
</dbReference>
<reference evidence="4 5" key="1">
    <citation type="journal article" date="2021" name="BMC Biol.">
        <title>Horizontally acquired antibacterial genes associated with adaptive radiation of ladybird beetles.</title>
        <authorList>
            <person name="Li H.S."/>
            <person name="Tang X.F."/>
            <person name="Huang Y.H."/>
            <person name="Xu Z.Y."/>
            <person name="Chen M.L."/>
            <person name="Du X.Y."/>
            <person name="Qiu B.Y."/>
            <person name="Chen P.T."/>
            <person name="Zhang W."/>
            <person name="Slipinski A."/>
            <person name="Escalona H.E."/>
            <person name="Waterhouse R.M."/>
            <person name="Zwick A."/>
            <person name="Pang H."/>
        </authorList>
    </citation>
    <scope>NUCLEOTIDE SEQUENCE [LARGE SCALE GENOMIC DNA]</scope>
    <source>
        <strain evidence="4">SYSU2018</strain>
    </source>
</reference>
<keyword evidence="1" id="KW-0732">Signal</keyword>
<dbReference type="AlphaFoldDB" id="A0ABD2NU77"/>
<dbReference type="PANTHER" id="PTHR11008:SF39">
    <property type="entry name" value="CIRCADIAN CLOCK-CONTROLLED PROTEIN-LIKE PROTEIN"/>
    <property type="match status" value="1"/>
</dbReference>
<evidence type="ECO:0008006" key="6">
    <source>
        <dbReference type="Google" id="ProtNLM"/>
    </source>
</evidence>